<organism evidence="1 2">
    <name type="scientific">Anaplasma phagocytophilum str. ApMUC09</name>
    <dbReference type="NCBI Taxonomy" id="1359152"/>
    <lineage>
        <taxon>Bacteria</taxon>
        <taxon>Pseudomonadati</taxon>
        <taxon>Pseudomonadota</taxon>
        <taxon>Alphaproteobacteria</taxon>
        <taxon>Rickettsiales</taxon>
        <taxon>Anaplasmataceae</taxon>
        <taxon>Anaplasma</taxon>
        <taxon>phagocytophilum group</taxon>
    </lineage>
</organism>
<dbReference type="EMBL" id="LANV01000001">
    <property type="protein sequence ID" value="KJV64545.1"/>
    <property type="molecule type" value="Genomic_DNA"/>
</dbReference>
<comment type="caution">
    <text evidence="1">The sequence shown here is derived from an EMBL/GenBank/DDBJ whole genome shotgun (WGS) entry which is preliminary data.</text>
</comment>
<dbReference type="Proteomes" id="UP000033441">
    <property type="component" value="Unassembled WGS sequence"/>
</dbReference>
<evidence type="ECO:0000313" key="1">
    <source>
        <dbReference type="EMBL" id="KJV64545.1"/>
    </source>
</evidence>
<dbReference type="AlphaFoldDB" id="A0A0F3N922"/>
<proteinExistence type="predicted"/>
<protein>
    <submittedName>
        <fullName evidence="1">Uncharacterized protein</fullName>
    </submittedName>
</protein>
<gene>
    <name evidence="1" type="ORF">APHMUC_0842</name>
</gene>
<reference evidence="1 2" key="1">
    <citation type="submission" date="2015-02" db="EMBL/GenBank/DDBJ databases">
        <title>Genome Sequencing of Rickettsiales.</title>
        <authorList>
            <person name="Daugherty S.C."/>
            <person name="Su Q."/>
            <person name="Abolude K."/>
            <person name="Beier-Sexton M."/>
            <person name="Carlyon J.A."/>
            <person name="Carter R."/>
            <person name="Day N.P."/>
            <person name="Dumler S.J."/>
            <person name="Dyachenko V."/>
            <person name="Godinez A."/>
            <person name="Kurtti T.J."/>
            <person name="Lichay M."/>
            <person name="Mullins K.E."/>
            <person name="Ott S."/>
            <person name="Pappas-Brown V."/>
            <person name="Paris D.H."/>
            <person name="Patel P."/>
            <person name="Richards A.L."/>
            <person name="Sadzewicz L."/>
            <person name="Sears K."/>
            <person name="Seidman D."/>
            <person name="Sengamalay N."/>
            <person name="Stenos J."/>
            <person name="Tallon L.J."/>
            <person name="Vincent G."/>
            <person name="Fraser C.M."/>
            <person name="Munderloh U."/>
            <person name="Dunning-Hotopp J.C."/>
        </authorList>
    </citation>
    <scope>NUCLEOTIDE SEQUENCE [LARGE SCALE GENOMIC DNA]</scope>
    <source>
        <strain evidence="1 2">ApMUC09</strain>
    </source>
</reference>
<sequence length="44" mass="5237">MHTDTDRLMYAALLFTLSLFQSMLRRISFYRYSYSSSSRTAQYG</sequence>
<accession>A0A0F3N922</accession>
<evidence type="ECO:0000313" key="2">
    <source>
        <dbReference type="Proteomes" id="UP000033441"/>
    </source>
</evidence>
<name>A0A0F3N922_ANAPH</name>